<dbReference type="EMBL" id="BAABAB010000021">
    <property type="protein sequence ID" value="GAA3625457.1"/>
    <property type="molecule type" value="Genomic_DNA"/>
</dbReference>
<organism evidence="3 4">
    <name type="scientific">Microlunatus ginsengisoli</name>
    <dbReference type="NCBI Taxonomy" id="363863"/>
    <lineage>
        <taxon>Bacteria</taxon>
        <taxon>Bacillati</taxon>
        <taxon>Actinomycetota</taxon>
        <taxon>Actinomycetes</taxon>
        <taxon>Propionibacteriales</taxon>
        <taxon>Propionibacteriaceae</taxon>
        <taxon>Microlunatus</taxon>
    </lineage>
</organism>
<name>A0ABP7A5V9_9ACTN</name>
<dbReference type="PROSITE" id="PS50966">
    <property type="entry name" value="ZF_SWIM"/>
    <property type="match status" value="1"/>
</dbReference>
<evidence type="ECO:0000313" key="3">
    <source>
        <dbReference type="EMBL" id="GAA3625457.1"/>
    </source>
</evidence>
<gene>
    <name evidence="3" type="ORF">GCM10022236_29750</name>
</gene>
<keyword evidence="1" id="KW-0863">Zinc-finger</keyword>
<proteinExistence type="predicted"/>
<feature type="domain" description="SWIM-type" evidence="2">
    <location>
        <begin position="417"/>
        <end position="454"/>
    </location>
</feature>
<sequence>MVPRGSSSAATLADMTEAVLTYRAASTAAIGAVEIDLLLSASSPDPSLFFDGFLLHAEQAAVALLQLAKVARTRFYLPPSMVAARIAAADPVVTASADRLRFESFSLCCGVAARFDALSGGLDRPPASNGTTNVDLNPPVRDLLADVRGDEPLHLAVGTNVTVTTMTASVVEHRVPLSTRWVRGFAEAQASSAALARRFTVPAGQARRFVRGLPATSGSRSVLYVIQGRDGLRLTATSQAGSVPLGGANRLRTIEPLLGYADSLTVYGPATPGSGVSSWQVDLPDGRFVLTLSPNSMRGFSGEGGLLFDLADDQAADDALVLSTLLDFTPVIDPTRIARLAGLDVGRIRPALAHLAAAGRVGYDAAEGAYFTRALPWDRTLLETMHPRLADARALVHQGAVTVSGDRATVTSAGNVYVLRRSGDSWICSCPWHGQHGGSRGPCKHVLAVSLLASDLEGRDGRR</sequence>
<dbReference type="Proteomes" id="UP001501490">
    <property type="component" value="Unassembled WGS sequence"/>
</dbReference>
<evidence type="ECO:0000259" key="2">
    <source>
        <dbReference type="PROSITE" id="PS50966"/>
    </source>
</evidence>
<protein>
    <submittedName>
        <fullName evidence="3">SWIM zinc finger domain-containing protein</fullName>
    </submittedName>
</protein>
<keyword evidence="1" id="KW-0479">Metal-binding</keyword>
<keyword evidence="4" id="KW-1185">Reference proteome</keyword>
<evidence type="ECO:0000313" key="4">
    <source>
        <dbReference type="Proteomes" id="UP001501490"/>
    </source>
</evidence>
<evidence type="ECO:0000256" key="1">
    <source>
        <dbReference type="PROSITE-ProRule" id="PRU00325"/>
    </source>
</evidence>
<accession>A0ABP7A5V9</accession>
<dbReference type="InterPro" id="IPR007527">
    <property type="entry name" value="Znf_SWIM"/>
</dbReference>
<keyword evidence="1" id="KW-0862">Zinc</keyword>
<reference evidence="4" key="1">
    <citation type="journal article" date="2019" name="Int. J. Syst. Evol. Microbiol.">
        <title>The Global Catalogue of Microorganisms (GCM) 10K type strain sequencing project: providing services to taxonomists for standard genome sequencing and annotation.</title>
        <authorList>
            <consortium name="The Broad Institute Genomics Platform"/>
            <consortium name="The Broad Institute Genome Sequencing Center for Infectious Disease"/>
            <person name="Wu L."/>
            <person name="Ma J."/>
        </authorList>
    </citation>
    <scope>NUCLEOTIDE SEQUENCE [LARGE SCALE GENOMIC DNA]</scope>
    <source>
        <strain evidence="4">JCM 16929</strain>
    </source>
</reference>
<comment type="caution">
    <text evidence="3">The sequence shown here is derived from an EMBL/GenBank/DDBJ whole genome shotgun (WGS) entry which is preliminary data.</text>
</comment>